<organism evidence="2 3">
    <name type="scientific">Vigna angularis var. angularis</name>
    <dbReference type="NCBI Taxonomy" id="157739"/>
    <lineage>
        <taxon>Eukaryota</taxon>
        <taxon>Viridiplantae</taxon>
        <taxon>Streptophyta</taxon>
        <taxon>Embryophyta</taxon>
        <taxon>Tracheophyta</taxon>
        <taxon>Spermatophyta</taxon>
        <taxon>Magnoliopsida</taxon>
        <taxon>eudicotyledons</taxon>
        <taxon>Gunneridae</taxon>
        <taxon>Pentapetalae</taxon>
        <taxon>rosids</taxon>
        <taxon>fabids</taxon>
        <taxon>Fabales</taxon>
        <taxon>Fabaceae</taxon>
        <taxon>Papilionoideae</taxon>
        <taxon>50 kb inversion clade</taxon>
        <taxon>NPAAA clade</taxon>
        <taxon>indigoferoid/millettioid clade</taxon>
        <taxon>Phaseoleae</taxon>
        <taxon>Vigna</taxon>
    </lineage>
</organism>
<reference evidence="2 3" key="1">
    <citation type="journal article" date="2015" name="Sci. Rep.">
        <title>The power of single molecule real-time sequencing technology in the de novo assembly of a eukaryotic genome.</title>
        <authorList>
            <person name="Sakai H."/>
            <person name="Naito K."/>
            <person name="Ogiso-Tanaka E."/>
            <person name="Takahashi Y."/>
            <person name="Iseki K."/>
            <person name="Muto C."/>
            <person name="Satou K."/>
            <person name="Teruya K."/>
            <person name="Shiroma A."/>
            <person name="Shimoji M."/>
            <person name="Hirano T."/>
            <person name="Itoh T."/>
            <person name="Kaga A."/>
            <person name="Tomooka N."/>
        </authorList>
    </citation>
    <scope>NUCLEOTIDE SEQUENCE [LARGE SCALE GENOMIC DNA]</scope>
    <source>
        <strain evidence="3">cv. Shumari</strain>
    </source>
</reference>
<feature type="signal peptide" evidence="1">
    <location>
        <begin position="1"/>
        <end position="20"/>
    </location>
</feature>
<dbReference type="Proteomes" id="UP000291084">
    <property type="component" value="Chromosome 4"/>
</dbReference>
<feature type="chain" id="PRO_5006617636" description="Secreted protein" evidence="1">
    <location>
        <begin position="21"/>
        <end position="71"/>
    </location>
</feature>
<keyword evidence="3" id="KW-1185">Reference proteome</keyword>
<evidence type="ECO:0000313" key="3">
    <source>
        <dbReference type="Proteomes" id="UP000291084"/>
    </source>
</evidence>
<evidence type="ECO:0000256" key="1">
    <source>
        <dbReference type="SAM" id="SignalP"/>
    </source>
</evidence>
<dbReference type="AlphaFoldDB" id="A0A0S3RYA7"/>
<gene>
    <name evidence="2" type="primary">Vigan.04G311800</name>
    <name evidence="2" type="ORF">VIGAN_04311800</name>
</gene>
<dbReference type="EMBL" id="AP015037">
    <property type="protein sequence ID" value="BAT85559.1"/>
    <property type="molecule type" value="Genomic_DNA"/>
</dbReference>
<name>A0A0S3RYA7_PHAAN</name>
<keyword evidence="1" id="KW-0732">Signal</keyword>
<evidence type="ECO:0000313" key="2">
    <source>
        <dbReference type="EMBL" id="BAT85559.1"/>
    </source>
</evidence>
<protein>
    <recommendedName>
        <fullName evidence="4">Secreted protein</fullName>
    </recommendedName>
</protein>
<accession>A0A0S3RYA7</accession>
<sequence>MGAFSAGLVLAGCLPLAGRCFLLDQGELFASSVLTCWTSSSRVVVSLLTLDRDAAPAGRGWMLEDFGCAFA</sequence>
<evidence type="ECO:0008006" key="4">
    <source>
        <dbReference type="Google" id="ProtNLM"/>
    </source>
</evidence>
<proteinExistence type="predicted"/>